<evidence type="ECO:0008006" key="3">
    <source>
        <dbReference type="Google" id="ProtNLM"/>
    </source>
</evidence>
<organism evidence="1 2">
    <name type="scientific">Halomarina oriensis</name>
    <dbReference type="NCBI Taxonomy" id="671145"/>
    <lineage>
        <taxon>Archaea</taxon>
        <taxon>Methanobacteriati</taxon>
        <taxon>Methanobacteriota</taxon>
        <taxon>Stenosarchaea group</taxon>
        <taxon>Halobacteria</taxon>
        <taxon>Halobacteriales</taxon>
        <taxon>Natronomonadaceae</taxon>
        <taxon>Halomarina</taxon>
    </lineage>
</organism>
<dbReference type="RefSeq" id="WP_158205727.1">
    <property type="nucleotide sequence ID" value="NZ_WSZK01000030.1"/>
</dbReference>
<dbReference type="EMBL" id="WSZK01000030">
    <property type="protein sequence ID" value="MWG36064.1"/>
    <property type="molecule type" value="Genomic_DNA"/>
</dbReference>
<dbReference type="AlphaFoldDB" id="A0A6B0GMS0"/>
<protein>
    <recommendedName>
        <fullName evidence="3">Hsp20/alpha crystallin family protein</fullName>
    </recommendedName>
</protein>
<evidence type="ECO:0000313" key="2">
    <source>
        <dbReference type="Proteomes" id="UP000451471"/>
    </source>
</evidence>
<dbReference type="InterPro" id="IPR055551">
    <property type="entry name" value="DUF7127"/>
</dbReference>
<name>A0A6B0GMS0_9EURY</name>
<dbReference type="Pfam" id="PF23444">
    <property type="entry name" value="DUF7127"/>
    <property type="match status" value="1"/>
</dbReference>
<keyword evidence="2" id="KW-1185">Reference proteome</keyword>
<dbReference type="OrthoDB" id="304071at2157"/>
<dbReference type="Proteomes" id="UP000451471">
    <property type="component" value="Unassembled WGS sequence"/>
</dbReference>
<accession>A0A6B0GMS0</accession>
<comment type="caution">
    <text evidence="1">The sequence shown here is derived from an EMBL/GenBank/DDBJ whole genome shotgun (WGS) entry which is preliminary data.</text>
</comment>
<reference evidence="1 2" key="1">
    <citation type="submission" date="2019-12" db="EMBL/GenBank/DDBJ databases">
        <title>Halocatena pleomorpha gen. nov. sp. nov., an extremely halophilic archaeon of family Halobacteriaceae isolated from saltpan soil.</title>
        <authorList>
            <person name="Pal Y."/>
            <person name="Verma A."/>
            <person name="Krishnamurthi S."/>
            <person name="Kumar P."/>
        </authorList>
    </citation>
    <scope>NUCLEOTIDE SEQUENCE [LARGE SCALE GENOMIC DNA]</scope>
    <source>
        <strain evidence="1 2">JCM 16495</strain>
    </source>
</reference>
<proteinExistence type="predicted"/>
<evidence type="ECO:0000313" key="1">
    <source>
        <dbReference type="EMBL" id="MWG36064.1"/>
    </source>
</evidence>
<sequence length="77" mass="8399">MTNQQRVADSDGPLRRYDYTDRTVFAADLGAGVDADVDVVDGTAMVLVGDRQFEFDVPAGYAQAFIKNGVVTVEIER</sequence>
<gene>
    <name evidence="1" type="ORF">GQS65_16475</name>
</gene>